<dbReference type="InterPro" id="IPR035952">
    <property type="entry name" value="Rhomboid-like_sf"/>
</dbReference>
<feature type="transmembrane region" description="Helical" evidence="5">
    <location>
        <begin position="74"/>
        <end position="93"/>
    </location>
</feature>
<keyword evidence="3 5" id="KW-1133">Transmembrane helix</keyword>
<dbReference type="SUPFAM" id="SSF144091">
    <property type="entry name" value="Rhomboid-like"/>
    <property type="match status" value="1"/>
</dbReference>
<gene>
    <name evidence="8" type="ORF">CCAND38_430028</name>
</gene>
<feature type="transmembrane region" description="Helical" evidence="5">
    <location>
        <begin position="161"/>
        <end position="178"/>
    </location>
</feature>
<feature type="transmembrane region" description="Helical" evidence="5">
    <location>
        <begin position="100"/>
        <end position="121"/>
    </location>
</feature>
<feature type="transmembrane region" description="Helical" evidence="5">
    <location>
        <begin position="127"/>
        <end position="149"/>
    </location>
</feature>
<evidence type="ECO:0000313" key="8">
    <source>
        <dbReference type="EMBL" id="CEN47380.1"/>
    </source>
</evidence>
<dbReference type="PANTHER" id="PTHR43066">
    <property type="entry name" value="RHOMBOID-RELATED PROTEIN"/>
    <property type="match status" value="1"/>
</dbReference>
<sequence>MNINRKIKSLNTAEQIAIVNILLFIVGYSVVSLGLISQEQLNQWVGMPQKWDVFLTKPWTIFTYAFFHARWQHLFWNMLFLYLVGQIFFNLFNNKQFLKVYLSGIFFGGICFLSVYFLPSVFFENTILLGASGAIIAMLFFVCVMAPTYVVNVFFSIRMRLWYVALLLLAFDIIQFASDPGGKIVHIGGAFIGCFLALLGKYPLQLKRNNYEKLTKKQISSKAIKPSESRSKLSESQKIKQHKVNVILEKISSSGYTSLTEEEKKFLFEASKEMNL</sequence>
<keyword evidence="4 5" id="KW-0472">Membrane</keyword>
<evidence type="ECO:0000256" key="2">
    <source>
        <dbReference type="ARBA" id="ARBA00022692"/>
    </source>
</evidence>
<dbReference type="Pfam" id="PF20216">
    <property type="entry name" value="DUF6576"/>
    <property type="match status" value="1"/>
</dbReference>
<feature type="transmembrane region" description="Helical" evidence="5">
    <location>
        <begin position="16"/>
        <end position="37"/>
    </location>
</feature>
<dbReference type="EMBL" id="CDOI01000155">
    <property type="protein sequence ID" value="CEN47380.1"/>
    <property type="molecule type" value="Genomic_DNA"/>
</dbReference>
<keyword evidence="2 5" id="KW-0812">Transmembrane</keyword>
<dbReference type="Pfam" id="PF01694">
    <property type="entry name" value="Rhomboid"/>
    <property type="match status" value="1"/>
</dbReference>
<dbReference type="GO" id="GO:0016020">
    <property type="term" value="C:membrane"/>
    <property type="evidence" value="ECO:0007669"/>
    <property type="project" value="UniProtKB-SubCell"/>
</dbReference>
<evidence type="ECO:0000259" key="7">
    <source>
        <dbReference type="Pfam" id="PF20216"/>
    </source>
</evidence>
<evidence type="ECO:0000313" key="9">
    <source>
        <dbReference type="Proteomes" id="UP000045051"/>
    </source>
</evidence>
<dbReference type="InterPro" id="IPR022764">
    <property type="entry name" value="Peptidase_S54_rhomboid_dom"/>
</dbReference>
<dbReference type="EC" id="3.4.21.105" evidence="8"/>
<name>A0A0B7I6P0_9FLAO</name>
<dbReference type="Gene3D" id="1.20.1540.10">
    <property type="entry name" value="Rhomboid-like"/>
    <property type="match status" value="1"/>
</dbReference>
<evidence type="ECO:0000256" key="5">
    <source>
        <dbReference type="SAM" id="Phobius"/>
    </source>
</evidence>
<protein>
    <submittedName>
        <fullName evidence="8">p-beta</fullName>
        <ecNumber evidence="8">3.4.21.105</ecNumber>
    </submittedName>
</protein>
<evidence type="ECO:0000256" key="3">
    <source>
        <dbReference type="ARBA" id="ARBA00022989"/>
    </source>
</evidence>
<feature type="domain" description="Peptidase S54 rhomboid" evidence="6">
    <location>
        <begin position="57"/>
        <end position="199"/>
    </location>
</feature>
<feature type="transmembrane region" description="Helical" evidence="5">
    <location>
        <begin position="184"/>
        <end position="204"/>
    </location>
</feature>
<dbReference type="InterPro" id="IPR046483">
    <property type="entry name" value="DUF6576"/>
</dbReference>
<evidence type="ECO:0000256" key="1">
    <source>
        <dbReference type="ARBA" id="ARBA00004141"/>
    </source>
</evidence>
<dbReference type="RefSeq" id="WP_052458180.1">
    <property type="nucleotide sequence ID" value="NZ_CDOI01000155.1"/>
</dbReference>
<dbReference type="PANTHER" id="PTHR43066:SF11">
    <property type="entry name" value="PEPTIDASE S54 RHOMBOID DOMAIN-CONTAINING PROTEIN"/>
    <property type="match status" value="1"/>
</dbReference>
<keyword evidence="9" id="KW-1185">Reference proteome</keyword>
<organism evidence="8 9">
    <name type="scientific">Capnocytophaga canis</name>
    <dbReference type="NCBI Taxonomy" id="1848903"/>
    <lineage>
        <taxon>Bacteria</taxon>
        <taxon>Pseudomonadati</taxon>
        <taxon>Bacteroidota</taxon>
        <taxon>Flavobacteriia</taxon>
        <taxon>Flavobacteriales</taxon>
        <taxon>Flavobacteriaceae</taxon>
        <taxon>Capnocytophaga</taxon>
    </lineage>
</organism>
<evidence type="ECO:0000256" key="4">
    <source>
        <dbReference type="ARBA" id="ARBA00023136"/>
    </source>
</evidence>
<proteinExistence type="predicted"/>
<dbReference type="AlphaFoldDB" id="A0A0B7I6P0"/>
<accession>A0A0B7I6P0</accession>
<dbReference type="Proteomes" id="UP000045051">
    <property type="component" value="Unassembled WGS sequence"/>
</dbReference>
<feature type="domain" description="DUF6576" evidence="7">
    <location>
        <begin position="234"/>
        <end position="272"/>
    </location>
</feature>
<dbReference type="GO" id="GO:0004252">
    <property type="term" value="F:serine-type endopeptidase activity"/>
    <property type="evidence" value="ECO:0007669"/>
    <property type="project" value="InterPro"/>
</dbReference>
<evidence type="ECO:0000259" key="6">
    <source>
        <dbReference type="Pfam" id="PF01694"/>
    </source>
</evidence>
<comment type="subcellular location">
    <subcellularLocation>
        <location evidence="1">Membrane</location>
        <topology evidence="1">Multi-pass membrane protein</topology>
    </subcellularLocation>
</comment>
<reference evidence="8 9" key="1">
    <citation type="submission" date="2015-01" db="EMBL/GenBank/DDBJ databases">
        <authorList>
            <person name="Xiang T."/>
            <person name="Song Y."/>
            <person name="Huang L."/>
            <person name="Wang B."/>
            <person name="Wu P."/>
        </authorList>
    </citation>
    <scope>NUCLEOTIDE SEQUENCE [LARGE SCALE GENOMIC DNA]</scope>
    <source>
        <strain evidence="8 9">CcD38</strain>
    </source>
</reference>
<keyword evidence="8" id="KW-0378">Hydrolase</keyword>